<feature type="transmembrane region" description="Helical" evidence="1">
    <location>
        <begin position="127"/>
        <end position="147"/>
    </location>
</feature>
<evidence type="ECO:0000313" key="2">
    <source>
        <dbReference type="EMBL" id="MDQ1118581.1"/>
    </source>
</evidence>
<dbReference type="RefSeq" id="WP_307183966.1">
    <property type="nucleotide sequence ID" value="NZ_JAUTBB010000001.1"/>
</dbReference>
<dbReference type="Pfam" id="PF09980">
    <property type="entry name" value="DUF2214"/>
    <property type="match status" value="1"/>
</dbReference>
<keyword evidence="1" id="KW-1133">Transmembrane helix</keyword>
<evidence type="ECO:0000256" key="1">
    <source>
        <dbReference type="SAM" id="Phobius"/>
    </source>
</evidence>
<feature type="transmembrane region" description="Helical" evidence="1">
    <location>
        <begin position="48"/>
        <end position="67"/>
    </location>
</feature>
<dbReference type="EMBL" id="JAUTBB010000001">
    <property type="protein sequence ID" value="MDQ1118581.1"/>
    <property type="molecule type" value="Genomic_DNA"/>
</dbReference>
<protein>
    <submittedName>
        <fullName evidence="2">Membrane protein</fullName>
    </submittedName>
</protein>
<reference evidence="2" key="1">
    <citation type="submission" date="2023-07" db="EMBL/GenBank/DDBJ databases">
        <title>Functional and genomic diversity of the sorghum phyllosphere microbiome.</title>
        <authorList>
            <person name="Shade A."/>
        </authorList>
    </citation>
    <scope>NUCLEOTIDE SEQUENCE</scope>
    <source>
        <strain evidence="2">SORGH_AS_0908</strain>
    </source>
</reference>
<name>A0AAW8G895_9GAMM</name>
<accession>A0AAW8G895</accession>
<dbReference type="Proteomes" id="UP001234354">
    <property type="component" value="Unassembled WGS sequence"/>
</dbReference>
<comment type="caution">
    <text evidence="2">The sequence shown here is derived from an EMBL/GenBank/DDBJ whole genome shotgun (WGS) entry which is preliminary data.</text>
</comment>
<feature type="transmembrane region" description="Helical" evidence="1">
    <location>
        <begin position="79"/>
        <end position="98"/>
    </location>
</feature>
<evidence type="ECO:0000313" key="3">
    <source>
        <dbReference type="Proteomes" id="UP001234354"/>
    </source>
</evidence>
<dbReference type="InterPro" id="IPR018706">
    <property type="entry name" value="DUF2214_membrane"/>
</dbReference>
<keyword evidence="1" id="KW-0472">Membrane</keyword>
<proteinExistence type="predicted"/>
<keyword evidence="1" id="KW-0812">Transmembrane</keyword>
<organism evidence="2 3">
    <name type="scientific">Pseudoxanthomonas winnipegensis</name>
    <dbReference type="NCBI Taxonomy" id="2480810"/>
    <lineage>
        <taxon>Bacteria</taxon>
        <taxon>Pseudomonadati</taxon>
        <taxon>Pseudomonadota</taxon>
        <taxon>Gammaproteobacteria</taxon>
        <taxon>Lysobacterales</taxon>
        <taxon>Lysobacteraceae</taxon>
        <taxon>Pseudoxanthomonas</taxon>
    </lineage>
</organism>
<gene>
    <name evidence="2" type="ORF">QE383_000889</name>
</gene>
<sequence length="152" mass="16658">MWMDFALAALHHLLLFGLIAMLVAESVLLSRPLDASGVGRLLRLDRGYGLTAGLLLGAGLWRVFGGIEGADFYLHNPWFYAKLGCFVLAALVSLWPTLRFLRWRRALTGDATFLPSPAETARVRGAIRFQLGLIALIFVLAAGMARYGGLRV</sequence>
<dbReference type="AlphaFoldDB" id="A0AAW8G895"/>